<gene>
    <name evidence="1" type="ORF">AVEN_189541_1</name>
</gene>
<dbReference type="Proteomes" id="UP000499080">
    <property type="component" value="Unassembled WGS sequence"/>
</dbReference>
<sequence length="93" mass="10195">MKKANRKATKGHGKLWKKGQSCAFKPEINKFRQEAKKRPMFGNKGDGNLTEALLAQHNKITSESIYDGSEDVMSVGGETALTAYTNCSLPTFG</sequence>
<keyword evidence="2" id="KW-1185">Reference proteome</keyword>
<dbReference type="EMBL" id="BGPR01038322">
    <property type="protein sequence ID" value="GBO14155.1"/>
    <property type="molecule type" value="Genomic_DNA"/>
</dbReference>
<evidence type="ECO:0000313" key="1">
    <source>
        <dbReference type="EMBL" id="GBO14155.1"/>
    </source>
</evidence>
<organism evidence="1 2">
    <name type="scientific">Araneus ventricosus</name>
    <name type="common">Orbweaver spider</name>
    <name type="synonym">Epeira ventricosa</name>
    <dbReference type="NCBI Taxonomy" id="182803"/>
    <lineage>
        <taxon>Eukaryota</taxon>
        <taxon>Metazoa</taxon>
        <taxon>Ecdysozoa</taxon>
        <taxon>Arthropoda</taxon>
        <taxon>Chelicerata</taxon>
        <taxon>Arachnida</taxon>
        <taxon>Araneae</taxon>
        <taxon>Araneomorphae</taxon>
        <taxon>Entelegynae</taxon>
        <taxon>Araneoidea</taxon>
        <taxon>Araneidae</taxon>
        <taxon>Araneus</taxon>
    </lineage>
</organism>
<dbReference type="OrthoDB" id="6434550at2759"/>
<name>A0A4Y2UM86_ARAVE</name>
<accession>A0A4Y2UM86</accession>
<comment type="caution">
    <text evidence="1">The sequence shown here is derived from an EMBL/GenBank/DDBJ whole genome shotgun (WGS) entry which is preliminary data.</text>
</comment>
<reference evidence="1 2" key="1">
    <citation type="journal article" date="2019" name="Sci. Rep.">
        <title>Orb-weaving spider Araneus ventricosus genome elucidates the spidroin gene catalogue.</title>
        <authorList>
            <person name="Kono N."/>
            <person name="Nakamura H."/>
            <person name="Ohtoshi R."/>
            <person name="Moran D.A.P."/>
            <person name="Shinohara A."/>
            <person name="Yoshida Y."/>
            <person name="Fujiwara M."/>
            <person name="Mori M."/>
            <person name="Tomita M."/>
            <person name="Arakawa K."/>
        </authorList>
    </citation>
    <scope>NUCLEOTIDE SEQUENCE [LARGE SCALE GENOMIC DNA]</scope>
</reference>
<proteinExistence type="predicted"/>
<feature type="non-terminal residue" evidence="1">
    <location>
        <position position="93"/>
    </location>
</feature>
<dbReference type="AlphaFoldDB" id="A0A4Y2UM86"/>
<protein>
    <submittedName>
        <fullName evidence="1">Uncharacterized protein</fullName>
    </submittedName>
</protein>
<evidence type="ECO:0000313" key="2">
    <source>
        <dbReference type="Proteomes" id="UP000499080"/>
    </source>
</evidence>